<feature type="transmembrane region" description="Helical" evidence="8">
    <location>
        <begin position="118"/>
        <end position="136"/>
    </location>
</feature>
<gene>
    <name evidence="9" type="ORF">DFP98_15628</name>
</gene>
<dbReference type="Pfam" id="PF03845">
    <property type="entry name" value="Spore_permease"/>
    <property type="match status" value="1"/>
</dbReference>
<feature type="transmembrane region" description="Helical" evidence="8">
    <location>
        <begin position="145"/>
        <end position="164"/>
    </location>
</feature>
<evidence type="ECO:0000256" key="5">
    <source>
        <dbReference type="ARBA" id="ARBA00022692"/>
    </source>
</evidence>
<dbReference type="Proteomes" id="UP000256977">
    <property type="component" value="Unassembled WGS sequence"/>
</dbReference>
<dbReference type="GO" id="GO:0016020">
    <property type="term" value="C:membrane"/>
    <property type="evidence" value="ECO:0007669"/>
    <property type="project" value="UniProtKB-SubCell"/>
</dbReference>
<evidence type="ECO:0000256" key="6">
    <source>
        <dbReference type="ARBA" id="ARBA00022989"/>
    </source>
</evidence>
<evidence type="ECO:0000256" key="3">
    <source>
        <dbReference type="ARBA" id="ARBA00022448"/>
    </source>
</evidence>
<proteinExistence type="inferred from homology"/>
<dbReference type="AlphaFoldDB" id="A0A3D9HT99"/>
<reference evidence="9 10" key="1">
    <citation type="submission" date="2018-07" db="EMBL/GenBank/DDBJ databases">
        <title>Genomic Encyclopedia of Type Strains, Phase III (KMG-III): the genomes of soil and plant-associated and newly described type strains.</title>
        <authorList>
            <person name="Whitman W."/>
        </authorList>
    </citation>
    <scope>NUCLEOTIDE SEQUENCE [LARGE SCALE GENOMIC DNA]</scope>
    <source>
        <strain evidence="9 10">CECT 7287</strain>
    </source>
</reference>
<dbReference type="GO" id="GO:0009847">
    <property type="term" value="P:spore germination"/>
    <property type="evidence" value="ECO:0007669"/>
    <property type="project" value="InterPro"/>
</dbReference>
<feature type="transmembrane region" description="Helical" evidence="8">
    <location>
        <begin position="333"/>
        <end position="355"/>
    </location>
</feature>
<keyword evidence="10" id="KW-1185">Reference proteome</keyword>
<comment type="caution">
    <text evidence="9">The sequence shown here is derived from an EMBL/GenBank/DDBJ whole genome shotgun (WGS) entry which is preliminary data.</text>
</comment>
<organism evidence="9 10">
    <name type="scientific">Cohnella phaseoli</name>
    <dbReference type="NCBI Taxonomy" id="456490"/>
    <lineage>
        <taxon>Bacteria</taxon>
        <taxon>Bacillati</taxon>
        <taxon>Bacillota</taxon>
        <taxon>Bacilli</taxon>
        <taxon>Bacillales</taxon>
        <taxon>Paenibacillaceae</taxon>
        <taxon>Cohnella</taxon>
    </lineage>
</organism>
<dbReference type="InterPro" id="IPR004761">
    <property type="entry name" value="Spore_GerAB"/>
</dbReference>
<feature type="transmembrane region" description="Helical" evidence="8">
    <location>
        <begin position="83"/>
        <end position="106"/>
    </location>
</feature>
<comment type="subcellular location">
    <subcellularLocation>
        <location evidence="1">Membrane</location>
        <topology evidence="1">Multi-pass membrane protein</topology>
    </subcellularLocation>
</comment>
<accession>A0A3D9HT99</accession>
<evidence type="ECO:0000313" key="10">
    <source>
        <dbReference type="Proteomes" id="UP000256977"/>
    </source>
</evidence>
<evidence type="ECO:0000256" key="2">
    <source>
        <dbReference type="ARBA" id="ARBA00007998"/>
    </source>
</evidence>
<feature type="transmembrane region" description="Helical" evidence="8">
    <location>
        <begin position="184"/>
        <end position="207"/>
    </location>
</feature>
<evidence type="ECO:0000256" key="7">
    <source>
        <dbReference type="ARBA" id="ARBA00023136"/>
    </source>
</evidence>
<keyword evidence="4" id="KW-0309">Germination</keyword>
<comment type="similarity">
    <text evidence="2">Belongs to the amino acid-polyamine-organocation (APC) superfamily. Spore germination protein (SGP) (TC 2.A.3.9) family.</text>
</comment>
<dbReference type="PANTHER" id="PTHR34975">
    <property type="entry name" value="SPORE GERMINATION PROTEIN A2"/>
    <property type="match status" value="1"/>
</dbReference>
<dbReference type="OrthoDB" id="2446105at2"/>
<keyword evidence="5 8" id="KW-0812">Transmembrane</keyword>
<protein>
    <submittedName>
        <fullName evidence="9">Spore germination protein (Amino acid permease)</fullName>
    </submittedName>
</protein>
<dbReference type="EMBL" id="QRDZ01000056">
    <property type="protein sequence ID" value="RED52733.1"/>
    <property type="molecule type" value="Genomic_DNA"/>
</dbReference>
<sequence>MIKNKERITPGQLMILIVQTQIGVGVLFLPSTVEAKAYNDAWIAVILGGGASAVLLLAIWALGRRFPGMVFFDFLPLLMGKPLGKIIHAIYAVMFIAECGVILAQFGDVVRDWIFSNTPSWMILGLMLAVAVYMAVENLRFITRFFVLTFILIFVLILIALYAYREAEWLYALPIGNAGFLNIVKGSALSMNSFYGFEILLFAFPFVQGSSKSVLKAGMYANLFSTVVYAFLVFTCVLVFTPLELRLIPQPILYMVKALSFTVFERADLYFLAIWTVVVLTTVMAYLYMAAKSVSSLFGKSRHAGTVPLVAAMIWTLAVYPHDQDMIDWMQKIVSALTTLTLVVLPTLLLGISYFRKLERKEQVQKG</sequence>
<evidence type="ECO:0000313" key="9">
    <source>
        <dbReference type="EMBL" id="RED52733.1"/>
    </source>
</evidence>
<evidence type="ECO:0000256" key="4">
    <source>
        <dbReference type="ARBA" id="ARBA00022544"/>
    </source>
</evidence>
<feature type="transmembrane region" description="Helical" evidence="8">
    <location>
        <begin position="269"/>
        <end position="291"/>
    </location>
</feature>
<feature type="transmembrane region" description="Helical" evidence="8">
    <location>
        <begin position="12"/>
        <end position="29"/>
    </location>
</feature>
<keyword evidence="3" id="KW-0813">Transport</keyword>
<dbReference type="PANTHER" id="PTHR34975:SF2">
    <property type="entry name" value="SPORE GERMINATION PROTEIN A2"/>
    <property type="match status" value="1"/>
</dbReference>
<dbReference type="RefSeq" id="WP_116065751.1">
    <property type="nucleotide sequence ID" value="NZ_QRDZ01000056.1"/>
</dbReference>
<feature type="transmembrane region" description="Helical" evidence="8">
    <location>
        <begin position="41"/>
        <end position="62"/>
    </location>
</feature>
<evidence type="ECO:0000256" key="1">
    <source>
        <dbReference type="ARBA" id="ARBA00004141"/>
    </source>
</evidence>
<name>A0A3D9HT99_9BACL</name>
<keyword evidence="6 8" id="KW-1133">Transmembrane helix</keyword>
<dbReference type="NCBIfam" id="TIGR00912">
    <property type="entry name" value="2A0309"/>
    <property type="match status" value="1"/>
</dbReference>
<keyword evidence="7 8" id="KW-0472">Membrane</keyword>
<evidence type="ECO:0000256" key="8">
    <source>
        <dbReference type="SAM" id="Phobius"/>
    </source>
</evidence>
<dbReference type="Gene3D" id="1.20.1740.10">
    <property type="entry name" value="Amino acid/polyamine transporter I"/>
    <property type="match status" value="1"/>
</dbReference>
<feature type="transmembrane region" description="Helical" evidence="8">
    <location>
        <begin position="219"/>
        <end position="240"/>
    </location>
</feature>